<feature type="transmembrane region" description="Helical" evidence="2">
    <location>
        <begin position="529"/>
        <end position="552"/>
    </location>
</feature>
<evidence type="ECO:0000313" key="3">
    <source>
        <dbReference type="EMBL" id="BBB14746.1"/>
    </source>
</evidence>
<feature type="transmembrane region" description="Helical" evidence="2">
    <location>
        <begin position="393"/>
        <end position="415"/>
    </location>
</feature>
<keyword evidence="2" id="KW-1133">Transmembrane helix</keyword>
<keyword evidence="3" id="KW-0547">Nucleotide-binding</keyword>
<keyword evidence="2" id="KW-0812">Transmembrane</keyword>
<dbReference type="AlphaFoldDB" id="A0A2Z5UT30"/>
<sequence length="734" mass="83517">MFEDPFFIKRWSYVLSNHPSKRVEQPPGAIKRVLGSYFGPVDQFVATPLANANVLENIFGYNLFTAINNSRYAAVWHGALAGVGLLALLIGHIALVYRTLRNDEKKSHFFYLRRLLQIDPVDPNLEIKKMMGEDGIDYKILIAAAYFYSPDISWLVCWKRRFFCWGKRRKEYDLLMNYLTKEGLERRKTKKEILNSIFIQTIDELVKYLNKKTAAPDLPKKFQRKDGTYLIGFSKEYSKIFFSEEIDPPKNFKKNVSLTQSILDAIEEASFFYWLCMFAFYFAPTVGMVAGLSFPPLALAFLFLTIRCVYVTYAFKKDSINKQIGMLNNTEVDYLEKVALKRKYESDDIELEKQNIFVREQLAMGRVELKSFKNSKLRKDLLNVLGNRRFMKVAAIVEAFVGGCFLPFFGIWLFSDLFKVVAGLAIGGAVTGPTAPAIFGVIFMVIATATLLWGLCYGAKKAIAAGKAQDEKYEQLEKEVNKLDTFSVEKTIKVLDLSLHDYDRFFRRYSLKQPAWTWVKKLLNRSWVVISRLGTGSLVFRLVIWGSITSFVRVPVVWIAPISVPFIAVFAVAFAVWYSHVYNVEKKWKKAENITNHFYLSRMVAVKEMAHKKVSLGKKEELCTDSFLVPQSLPSSKSEECLNAQNMDNMGLIKLHSNDSGNTSPDRAKAKISFNSPREAAGGEASDSRPLNLNYLPIRGRASSFTEGFGSRKGKNDLSSSPDLNPQGMVCHRS</sequence>
<feature type="transmembrane region" description="Helical" evidence="2">
    <location>
        <begin position="435"/>
        <end position="457"/>
    </location>
</feature>
<keyword evidence="3" id="KW-0067">ATP-binding</keyword>
<name>A0A2Z5UT30_9COXI</name>
<gene>
    <name evidence="3" type="ORF">RVIR1_02090</name>
</gene>
<dbReference type="Proteomes" id="UP000282483">
    <property type="component" value="Chromosome"/>
</dbReference>
<keyword evidence="2" id="KW-0472">Membrane</keyword>
<proteinExistence type="predicted"/>
<dbReference type="KEGG" id="rvi:RVIR1_02090"/>
<dbReference type="GO" id="GO:0005524">
    <property type="term" value="F:ATP binding"/>
    <property type="evidence" value="ECO:0007669"/>
    <property type="project" value="UniProtKB-KW"/>
</dbReference>
<feature type="transmembrane region" description="Helical" evidence="2">
    <location>
        <begin position="74"/>
        <end position="97"/>
    </location>
</feature>
<feature type="transmembrane region" description="Helical" evidence="2">
    <location>
        <begin position="271"/>
        <end position="291"/>
    </location>
</feature>
<dbReference type="RefSeq" id="WP_126322260.1">
    <property type="nucleotide sequence ID" value="NZ_AP018005.1"/>
</dbReference>
<feature type="region of interest" description="Disordered" evidence="1">
    <location>
        <begin position="704"/>
        <end position="734"/>
    </location>
</feature>
<organism evidence="3 4">
    <name type="scientific">Candidatus Rickettsiella viridis</name>
    <dbReference type="NCBI Taxonomy" id="676208"/>
    <lineage>
        <taxon>Bacteria</taxon>
        <taxon>Pseudomonadati</taxon>
        <taxon>Pseudomonadota</taxon>
        <taxon>Gammaproteobacteria</taxon>
        <taxon>Legionellales</taxon>
        <taxon>Coxiellaceae</taxon>
        <taxon>Rickettsiella</taxon>
    </lineage>
</organism>
<feature type="region of interest" description="Disordered" evidence="1">
    <location>
        <begin position="654"/>
        <end position="691"/>
    </location>
</feature>
<feature type="transmembrane region" description="Helical" evidence="2">
    <location>
        <begin position="558"/>
        <end position="579"/>
    </location>
</feature>
<evidence type="ECO:0000256" key="1">
    <source>
        <dbReference type="SAM" id="MobiDB-lite"/>
    </source>
</evidence>
<dbReference type="OrthoDB" id="5659890at2"/>
<reference evidence="3 4" key="1">
    <citation type="submission" date="2017-03" db="EMBL/GenBank/DDBJ databases">
        <title>The genome sequence of Candidatus Rickettsiella viridis.</title>
        <authorList>
            <person name="Nikoh N."/>
            <person name="Tsuchida T."/>
            <person name="Yamaguchi K."/>
            <person name="Maeda T."/>
            <person name="Shigenobu S."/>
            <person name="Fukatsu T."/>
        </authorList>
    </citation>
    <scope>NUCLEOTIDE SEQUENCE [LARGE SCALE GENOMIC DNA]</scope>
    <source>
        <strain evidence="3 4">Ap-RA04</strain>
    </source>
</reference>
<accession>A0A2Z5UT30</accession>
<dbReference type="EMBL" id="AP018005">
    <property type="protein sequence ID" value="BBB14746.1"/>
    <property type="molecule type" value="Genomic_DNA"/>
</dbReference>
<evidence type="ECO:0000256" key="2">
    <source>
        <dbReference type="SAM" id="Phobius"/>
    </source>
</evidence>
<feature type="transmembrane region" description="Helical" evidence="2">
    <location>
        <begin position="297"/>
        <end position="315"/>
    </location>
</feature>
<protein>
    <submittedName>
        <fullName evidence="3">ABC transporter ATP-binding component</fullName>
    </submittedName>
</protein>
<evidence type="ECO:0000313" key="4">
    <source>
        <dbReference type="Proteomes" id="UP000282483"/>
    </source>
</evidence>
<keyword evidence="4" id="KW-1185">Reference proteome</keyword>